<evidence type="ECO:0000313" key="3">
    <source>
        <dbReference type="Proteomes" id="UP000031563"/>
    </source>
</evidence>
<keyword evidence="1" id="KW-0812">Transmembrane</keyword>
<dbReference type="OrthoDB" id="1708317at2"/>
<name>A0A0F5IAA0_BACTR</name>
<gene>
    <name evidence="2" type="ORF">QY95_00232</name>
</gene>
<comment type="caution">
    <text evidence="2">The sequence shown here is derived from an EMBL/GenBank/DDBJ whole genome shotgun (WGS) entry which is preliminary data.</text>
</comment>
<sequence length="186" mass="21191">MTAVLIFISFMLNVLSLLAIVLLFTRQNRLYNIEKRQKKLIKETEGIMESYLLALKEENEAFINDLAALHRQEDKGRGEAEVHQEQDRHSTVFLKKEELETDEGIPSISLPRVQKAHVQKAYQRNMNTSRQQEESAPFIQEGSGLIKQVLSLREEGLSADDIAKQLGKGRTEVELALKFAEPAKKS</sequence>
<accession>A0A0F5I094</accession>
<keyword evidence="3" id="KW-1185">Reference proteome</keyword>
<keyword evidence="1" id="KW-1133">Transmembrane helix</keyword>
<dbReference type="EMBL" id="JWIR02000012">
    <property type="protein sequence ID" value="KKB42383.1"/>
    <property type="molecule type" value="Genomic_DNA"/>
</dbReference>
<reference evidence="2" key="1">
    <citation type="submission" date="2015-02" db="EMBL/GenBank/DDBJ databases">
        <title>Genome Assembly of Bacillaceae bacterium MTCC 8252.</title>
        <authorList>
            <person name="Verma A."/>
            <person name="Khatri I."/>
            <person name="Mual P."/>
            <person name="Subramanian S."/>
            <person name="Krishnamurthi S."/>
        </authorList>
    </citation>
    <scope>NUCLEOTIDE SEQUENCE [LARGE SCALE GENOMIC DNA]</scope>
    <source>
        <strain evidence="2">MTCC 8252</strain>
    </source>
</reference>
<dbReference type="Proteomes" id="UP000031563">
    <property type="component" value="Unassembled WGS sequence"/>
</dbReference>
<evidence type="ECO:0000256" key="1">
    <source>
        <dbReference type="SAM" id="Phobius"/>
    </source>
</evidence>
<protein>
    <recommendedName>
        <fullName evidence="4">Swarming motility protein SwrB</fullName>
    </recommendedName>
</protein>
<dbReference type="STRING" id="1221996.QY95_00232"/>
<evidence type="ECO:0000313" key="2">
    <source>
        <dbReference type="EMBL" id="KKB42383.1"/>
    </source>
</evidence>
<accession>A0A0F5IAA0</accession>
<proteinExistence type="predicted"/>
<keyword evidence="1" id="KW-0472">Membrane</keyword>
<dbReference type="AlphaFoldDB" id="A0A0F5IAA0"/>
<organism evidence="2 3">
    <name type="scientific">Bacillus thermotolerans</name>
    <name type="common">Quasibacillus thermotolerans</name>
    <dbReference type="NCBI Taxonomy" id="1221996"/>
    <lineage>
        <taxon>Bacteria</taxon>
        <taxon>Bacillati</taxon>
        <taxon>Bacillota</taxon>
        <taxon>Bacilli</taxon>
        <taxon>Bacillales</taxon>
        <taxon>Bacillaceae</taxon>
        <taxon>Bacillus</taxon>
    </lineage>
</organism>
<feature type="transmembrane region" description="Helical" evidence="1">
    <location>
        <begin position="6"/>
        <end position="25"/>
    </location>
</feature>
<dbReference type="RefSeq" id="WP_039232679.1">
    <property type="nucleotide sequence ID" value="NZ_JWIR02000012.1"/>
</dbReference>
<evidence type="ECO:0008006" key="4">
    <source>
        <dbReference type="Google" id="ProtNLM"/>
    </source>
</evidence>